<dbReference type="InterPro" id="IPR045090">
    <property type="entry name" value="Pept_M3A_M3B"/>
</dbReference>
<dbReference type="Gene3D" id="1.10.1370.40">
    <property type="match status" value="1"/>
</dbReference>
<evidence type="ECO:0000256" key="3">
    <source>
        <dbReference type="ARBA" id="ARBA00022723"/>
    </source>
</evidence>
<feature type="domain" description="Peptidase M3A/M3B catalytic" evidence="8">
    <location>
        <begin position="229"/>
        <end position="679"/>
    </location>
</feature>
<dbReference type="CDD" id="cd06456">
    <property type="entry name" value="M3A_DCP"/>
    <property type="match status" value="1"/>
</dbReference>
<organism evidence="9 10">
    <name type="scientific">Actinomadura fibrosa</name>
    <dbReference type="NCBI Taxonomy" id="111802"/>
    <lineage>
        <taxon>Bacteria</taxon>
        <taxon>Bacillati</taxon>
        <taxon>Actinomycetota</taxon>
        <taxon>Actinomycetes</taxon>
        <taxon>Streptosporangiales</taxon>
        <taxon>Thermomonosporaceae</taxon>
        <taxon>Actinomadura</taxon>
    </lineage>
</organism>
<evidence type="ECO:0000259" key="8">
    <source>
        <dbReference type="Pfam" id="PF01432"/>
    </source>
</evidence>
<keyword evidence="2 7" id="KW-0645">Protease</keyword>
<keyword evidence="3 7" id="KW-0479">Metal-binding</keyword>
<dbReference type="Gene3D" id="1.10.1370.10">
    <property type="entry name" value="Neurolysin, domain 3"/>
    <property type="match status" value="1"/>
</dbReference>
<evidence type="ECO:0000256" key="5">
    <source>
        <dbReference type="ARBA" id="ARBA00022833"/>
    </source>
</evidence>
<evidence type="ECO:0000256" key="4">
    <source>
        <dbReference type="ARBA" id="ARBA00022801"/>
    </source>
</evidence>
<comment type="cofactor">
    <cofactor evidence="7">
        <name>Zn(2+)</name>
        <dbReference type="ChEBI" id="CHEBI:29105"/>
    </cofactor>
    <text evidence="7">Binds 1 zinc ion.</text>
</comment>
<gene>
    <name evidence="9" type="ORF">ACFQZM_47460</name>
</gene>
<keyword evidence="4 7" id="KW-0378">Hydrolase</keyword>
<protein>
    <submittedName>
        <fullName evidence="9">M3 family metallopeptidase</fullName>
    </submittedName>
</protein>
<evidence type="ECO:0000313" key="9">
    <source>
        <dbReference type="EMBL" id="MFD0692197.1"/>
    </source>
</evidence>
<dbReference type="InterPro" id="IPR034005">
    <property type="entry name" value="M3A_DCP"/>
</dbReference>
<dbReference type="Gene3D" id="3.40.390.10">
    <property type="entry name" value="Collagenase (Catalytic Domain)"/>
    <property type="match status" value="1"/>
</dbReference>
<proteinExistence type="inferred from homology"/>
<name>A0ABW2Y4B7_9ACTN</name>
<dbReference type="SUPFAM" id="SSF55486">
    <property type="entry name" value="Metalloproteases ('zincins'), catalytic domain"/>
    <property type="match status" value="1"/>
</dbReference>
<dbReference type="InterPro" id="IPR024077">
    <property type="entry name" value="Neurolysin/TOP_dom2"/>
</dbReference>
<dbReference type="RefSeq" id="WP_207400008.1">
    <property type="nucleotide sequence ID" value="NZ_CAACUY010000107.1"/>
</dbReference>
<evidence type="ECO:0000256" key="6">
    <source>
        <dbReference type="ARBA" id="ARBA00023049"/>
    </source>
</evidence>
<evidence type="ECO:0000313" key="10">
    <source>
        <dbReference type="Proteomes" id="UP001597063"/>
    </source>
</evidence>
<dbReference type="PANTHER" id="PTHR43660:SF1">
    <property type="entry name" value="DIPEPTIDYL CARBOXYPEPTIDASE"/>
    <property type="match status" value="1"/>
</dbReference>
<keyword evidence="6 7" id="KW-0482">Metalloprotease</keyword>
<dbReference type="InterPro" id="IPR024079">
    <property type="entry name" value="MetalloPept_cat_dom_sf"/>
</dbReference>
<dbReference type="PANTHER" id="PTHR43660">
    <property type="entry name" value="DIPEPTIDYL CARBOXYPEPTIDASE"/>
    <property type="match status" value="1"/>
</dbReference>
<comment type="caution">
    <text evidence="9">The sequence shown here is derived from an EMBL/GenBank/DDBJ whole genome shotgun (WGS) entry which is preliminary data.</text>
</comment>
<evidence type="ECO:0000256" key="2">
    <source>
        <dbReference type="ARBA" id="ARBA00022670"/>
    </source>
</evidence>
<comment type="similarity">
    <text evidence="1 7">Belongs to the peptidase M3 family.</text>
</comment>
<dbReference type="Proteomes" id="UP001597063">
    <property type="component" value="Unassembled WGS sequence"/>
</dbReference>
<keyword evidence="5 7" id="KW-0862">Zinc</keyword>
<dbReference type="InterPro" id="IPR001567">
    <property type="entry name" value="Pept_M3A_M3B_dom"/>
</dbReference>
<accession>A0ABW2Y4B7</accession>
<evidence type="ECO:0000256" key="7">
    <source>
        <dbReference type="RuleBase" id="RU003435"/>
    </source>
</evidence>
<sequence>MAGDNPLLVPSDLPFGLPRLDQILETHYLPAFSRGMAEQLQQVEAIVGNADAPSFENTLVALERSGELLGRVSAIFDNAAAADATPGIQAIKAEVARRRKAHSDAIWLNAALYARVKALHERHDQLGLDAESARLLERYHTRFVREGARLSPSEQERLRLLNQRLAELTAEFSECLLADTNDLAVMVTSAAELAGLSQDAIAAAADAARAHGHDGYLVSLVLPTSQPSLASLENRALRERIHQASTSRGARGNDNDTSRLVLEIVTLRAERARLLGYANHADYVIEDNVAGAVDTVQSRLGELASTAVRNAAREAADLQDCVGESGGKFALQPWDWAFYAARRRRERYAVDAAELRPYFELERVLRDGVYFAAERLYGLSFVERTELPAYHPDARVFEVFEENGEPLGLFIGDFHTRDTKAGGAWSRSLVDRSELLGTSPIVVNNLNFSHPAAGKPTLLDLGEVRTLFHEFGHALHALLSAVRYPMFAGINVPRDFVEYPSQVNEMWAFWPEVLANYAKHHLSGEPLPPRLIERVSAARAFNQGFETSEHLAAVLLDLAWHTVDQDTEGIEDVETFEARALAQAGVALPQVPPRYRSTYFKHIFGDDLDYSAAYYSYIWSEIPAADTVTWFEANGGLTRDNGAAFRALLAKGGSTDPLLAYRDLLGREPRIEPLLSRRGLISEHS</sequence>
<evidence type="ECO:0000256" key="1">
    <source>
        <dbReference type="ARBA" id="ARBA00006040"/>
    </source>
</evidence>
<keyword evidence="10" id="KW-1185">Reference proteome</keyword>
<dbReference type="EMBL" id="JBHTGP010000038">
    <property type="protein sequence ID" value="MFD0692197.1"/>
    <property type="molecule type" value="Genomic_DNA"/>
</dbReference>
<dbReference type="Pfam" id="PF01432">
    <property type="entry name" value="Peptidase_M3"/>
    <property type="match status" value="1"/>
</dbReference>
<reference evidence="10" key="1">
    <citation type="journal article" date="2019" name="Int. J. Syst. Evol. Microbiol.">
        <title>The Global Catalogue of Microorganisms (GCM) 10K type strain sequencing project: providing services to taxonomists for standard genome sequencing and annotation.</title>
        <authorList>
            <consortium name="The Broad Institute Genomics Platform"/>
            <consortium name="The Broad Institute Genome Sequencing Center for Infectious Disease"/>
            <person name="Wu L."/>
            <person name="Ma J."/>
        </authorList>
    </citation>
    <scope>NUCLEOTIDE SEQUENCE [LARGE SCALE GENOMIC DNA]</scope>
    <source>
        <strain evidence="10">JCM 9371</strain>
    </source>
</reference>